<dbReference type="GO" id="GO:0006281">
    <property type="term" value="P:DNA repair"/>
    <property type="evidence" value="ECO:0007669"/>
    <property type="project" value="TreeGrafter"/>
</dbReference>
<dbReference type="InterPro" id="IPR023214">
    <property type="entry name" value="HAD_sf"/>
</dbReference>
<dbReference type="GO" id="GO:0005829">
    <property type="term" value="C:cytosol"/>
    <property type="evidence" value="ECO:0007669"/>
    <property type="project" value="TreeGrafter"/>
</dbReference>
<dbReference type="GO" id="GO:0008967">
    <property type="term" value="F:phosphoglycolate phosphatase activity"/>
    <property type="evidence" value="ECO:0007669"/>
    <property type="project" value="TreeGrafter"/>
</dbReference>
<dbReference type="Proteomes" id="UP000268727">
    <property type="component" value="Unassembled WGS sequence"/>
</dbReference>
<evidence type="ECO:0000313" key="2">
    <source>
        <dbReference type="Proteomes" id="UP000268727"/>
    </source>
</evidence>
<dbReference type="InterPro" id="IPR050155">
    <property type="entry name" value="HAD-like_hydrolase_sf"/>
</dbReference>
<protein>
    <submittedName>
        <fullName evidence="1">FMN phosphatase YigB (HAD superfamily)</fullName>
    </submittedName>
</protein>
<comment type="caution">
    <text evidence="1">The sequence shown here is derived from an EMBL/GenBank/DDBJ whole genome shotgun (WGS) entry which is preliminary data.</text>
</comment>
<dbReference type="AlphaFoldDB" id="A0A3N1H307"/>
<accession>A0A3N1H307</accession>
<proteinExistence type="predicted"/>
<sequence length="221" mass="23740">MLEVVDNGSAPRLVVFDLDGTLYPRELYTGLVLDVIGAMFVELRGEPPDRAAREVAELRELMRTDWSRTSATAFVLAHGVGVDQWREYRDAHLSIADGVRPDERVVRELARLRAVVPIALLTNNTTGAAEAILDRIGVGARGFTAVVSADDVGGRPKPDPGAFRVVLERFGVDARHAWGVGDRYDIDIKPLRELGGAGIAVDGPADLPAAVDHLVGLLSSG</sequence>
<dbReference type="RefSeq" id="WP_123742812.1">
    <property type="nucleotide sequence ID" value="NZ_RJKM01000001.1"/>
</dbReference>
<dbReference type="PANTHER" id="PTHR43434">
    <property type="entry name" value="PHOSPHOGLYCOLATE PHOSPHATASE"/>
    <property type="match status" value="1"/>
</dbReference>
<dbReference type="InterPro" id="IPR036412">
    <property type="entry name" value="HAD-like_sf"/>
</dbReference>
<name>A0A3N1H307_9PSEU</name>
<keyword evidence="2" id="KW-1185">Reference proteome</keyword>
<dbReference type="SUPFAM" id="SSF56784">
    <property type="entry name" value="HAD-like"/>
    <property type="match status" value="1"/>
</dbReference>
<reference evidence="1 2" key="1">
    <citation type="submission" date="2018-11" db="EMBL/GenBank/DDBJ databases">
        <title>Sequencing the genomes of 1000 actinobacteria strains.</title>
        <authorList>
            <person name="Klenk H.-P."/>
        </authorList>
    </citation>
    <scope>NUCLEOTIDE SEQUENCE [LARGE SCALE GENOMIC DNA]</scope>
    <source>
        <strain evidence="1 2">DSM 44231</strain>
    </source>
</reference>
<dbReference type="Gene3D" id="3.40.50.1000">
    <property type="entry name" value="HAD superfamily/HAD-like"/>
    <property type="match status" value="1"/>
</dbReference>
<dbReference type="SFLD" id="SFLDS00003">
    <property type="entry name" value="Haloacid_Dehalogenase"/>
    <property type="match status" value="1"/>
</dbReference>
<dbReference type="PANTHER" id="PTHR43434:SF1">
    <property type="entry name" value="PHOSPHOGLYCOLATE PHOSPHATASE"/>
    <property type="match status" value="1"/>
</dbReference>
<dbReference type="Pfam" id="PF00702">
    <property type="entry name" value="Hydrolase"/>
    <property type="match status" value="1"/>
</dbReference>
<evidence type="ECO:0000313" key="1">
    <source>
        <dbReference type="EMBL" id="ROP36923.1"/>
    </source>
</evidence>
<dbReference type="EMBL" id="RJKM01000001">
    <property type="protein sequence ID" value="ROP36923.1"/>
    <property type="molecule type" value="Genomic_DNA"/>
</dbReference>
<organism evidence="1 2">
    <name type="scientific">Saccharothrix texasensis</name>
    <dbReference type="NCBI Taxonomy" id="103734"/>
    <lineage>
        <taxon>Bacteria</taxon>
        <taxon>Bacillati</taxon>
        <taxon>Actinomycetota</taxon>
        <taxon>Actinomycetes</taxon>
        <taxon>Pseudonocardiales</taxon>
        <taxon>Pseudonocardiaceae</taxon>
        <taxon>Saccharothrix</taxon>
    </lineage>
</organism>
<dbReference type="OrthoDB" id="3680851at2"/>
<gene>
    <name evidence="1" type="ORF">EDD40_2204</name>
</gene>
<dbReference type="SFLD" id="SFLDG01129">
    <property type="entry name" value="C1.5:_HAD__Beta-PGM__Phosphata"/>
    <property type="match status" value="1"/>
</dbReference>